<dbReference type="KEGG" id="harc:HARCEL1_11000"/>
<reference evidence="1 2" key="1">
    <citation type="submission" date="2018-04" db="EMBL/GenBank/DDBJ databases">
        <title>Halococcoides cellulosivorans gen. nov., sp. nov., an extremely halophilic cellulose-utilizing haloarchaeon from hypersaline lakes.</title>
        <authorList>
            <person name="Sorokin D.Y."/>
            <person name="Toshchakov S.V."/>
            <person name="Samarov N.I."/>
            <person name="Korzhenkov A."/>
            <person name="Kublanov I.V."/>
        </authorList>
    </citation>
    <scope>NUCLEOTIDE SEQUENCE [LARGE SCALE GENOMIC DNA]</scope>
    <source>
        <strain evidence="1 2">HArcel1</strain>
    </source>
</reference>
<dbReference type="AlphaFoldDB" id="A0A2R4X329"/>
<keyword evidence="2" id="KW-1185">Reference proteome</keyword>
<dbReference type="Gene3D" id="3.40.50.300">
    <property type="entry name" value="P-loop containing nucleotide triphosphate hydrolases"/>
    <property type="match status" value="1"/>
</dbReference>
<proteinExistence type="predicted"/>
<accession>A0A2R4X329</accession>
<name>A0A2R4X329_9EURY</name>
<protein>
    <recommendedName>
        <fullName evidence="3">DNA recombination and repair protein Rad51-like C-terminal domain-containing protein</fullName>
    </recommendedName>
</protein>
<evidence type="ECO:0008006" key="3">
    <source>
        <dbReference type="Google" id="ProtNLM"/>
    </source>
</evidence>
<dbReference type="RefSeq" id="WP_108383493.1">
    <property type="nucleotide sequence ID" value="NZ_CP028858.1"/>
</dbReference>
<evidence type="ECO:0000313" key="1">
    <source>
        <dbReference type="EMBL" id="AWB28194.1"/>
    </source>
</evidence>
<gene>
    <name evidence="1" type="ORF">HARCEL1_11000</name>
</gene>
<dbReference type="EMBL" id="CP028858">
    <property type="protein sequence ID" value="AWB28194.1"/>
    <property type="molecule type" value="Genomic_DNA"/>
</dbReference>
<dbReference type="Proteomes" id="UP000244727">
    <property type="component" value="Chromosome"/>
</dbReference>
<organism evidence="1 2">
    <name type="scientific">Halococcoides cellulosivorans</name>
    <dbReference type="NCBI Taxonomy" id="1679096"/>
    <lineage>
        <taxon>Archaea</taxon>
        <taxon>Methanobacteriati</taxon>
        <taxon>Methanobacteriota</taxon>
        <taxon>Stenosarchaea group</taxon>
        <taxon>Halobacteria</taxon>
        <taxon>Halobacteriales</taxon>
        <taxon>Haloarculaceae</taxon>
        <taxon>Halococcoides</taxon>
    </lineage>
</organism>
<dbReference type="InterPro" id="IPR027417">
    <property type="entry name" value="P-loop_NTPase"/>
</dbReference>
<evidence type="ECO:0000313" key="2">
    <source>
        <dbReference type="Proteomes" id="UP000244727"/>
    </source>
</evidence>
<sequence length="214" mass="23440">MDLLPDLDPGLTVLETPDARSPSLHRLALSAHAARDGRTFWIDARNAASTRVFYDLVDHDRRLRSVRVARAFTAYQHHSLVRRTLQQAGPRTGLVVAANVGALYADPDVPEYDREPLLRSSLEALAGLAEARSIPVLASTAGALADRVRSAADRVITCEATSEGHRYVGPDVETPAYRGPGYWQTTIAYWLDLFGPVDAHARAAVHERVPRVEG</sequence>
<dbReference type="GeneID" id="36513041"/>